<dbReference type="Gene3D" id="2.60.120.10">
    <property type="entry name" value="Jelly Rolls"/>
    <property type="match status" value="1"/>
</dbReference>
<dbReference type="CDD" id="cd02209">
    <property type="entry name" value="cupin_XRE_C"/>
    <property type="match status" value="1"/>
</dbReference>
<keyword evidence="1" id="KW-0238">DNA-binding</keyword>
<dbReference type="SUPFAM" id="SSF51182">
    <property type="entry name" value="RmlC-like cupins"/>
    <property type="match status" value="1"/>
</dbReference>
<dbReference type="InterPro" id="IPR011051">
    <property type="entry name" value="RmlC_Cupin_sf"/>
</dbReference>
<comment type="caution">
    <text evidence="3">The sequence shown here is derived from an EMBL/GenBank/DDBJ whole genome shotgun (WGS) entry which is preliminary data.</text>
</comment>
<dbReference type="Gene3D" id="1.10.260.40">
    <property type="entry name" value="lambda repressor-like DNA-binding domains"/>
    <property type="match status" value="1"/>
</dbReference>
<evidence type="ECO:0000313" key="3">
    <source>
        <dbReference type="EMBL" id="MFC0624954.1"/>
    </source>
</evidence>
<protein>
    <submittedName>
        <fullName evidence="3">Helix-turn-helix domain-containing protein</fullName>
    </submittedName>
</protein>
<accession>A0ABV6QJY9</accession>
<dbReference type="SMART" id="SM00530">
    <property type="entry name" value="HTH_XRE"/>
    <property type="match status" value="1"/>
</dbReference>
<dbReference type="SUPFAM" id="SSF47413">
    <property type="entry name" value="lambda repressor-like DNA-binding domains"/>
    <property type="match status" value="1"/>
</dbReference>
<dbReference type="EMBL" id="JBHLTC010000014">
    <property type="protein sequence ID" value="MFC0624954.1"/>
    <property type="molecule type" value="Genomic_DNA"/>
</dbReference>
<evidence type="ECO:0000256" key="1">
    <source>
        <dbReference type="ARBA" id="ARBA00023125"/>
    </source>
</evidence>
<dbReference type="InterPro" id="IPR010982">
    <property type="entry name" value="Lambda_DNA-bd_dom_sf"/>
</dbReference>
<proteinExistence type="predicted"/>
<dbReference type="RefSeq" id="WP_380046855.1">
    <property type="nucleotide sequence ID" value="NZ_JBHLTC010000014.1"/>
</dbReference>
<reference evidence="3 4" key="1">
    <citation type="submission" date="2024-09" db="EMBL/GenBank/DDBJ databases">
        <authorList>
            <person name="Sun Q."/>
            <person name="Mori K."/>
        </authorList>
    </citation>
    <scope>NUCLEOTIDE SEQUENCE [LARGE SCALE GENOMIC DNA]</scope>
    <source>
        <strain evidence="3 4">CGMCC 1.15906</strain>
    </source>
</reference>
<keyword evidence="4" id="KW-1185">Reference proteome</keyword>
<dbReference type="PANTHER" id="PTHR46797">
    <property type="entry name" value="HTH-TYPE TRANSCRIPTIONAL REGULATOR"/>
    <property type="match status" value="1"/>
</dbReference>
<dbReference type="InterPro" id="IPR050807">
    <property type="entry name" value="TransReg_Diox_bact_type"/>
</dbReference>
<feature type="domain" description="HTH cro/C1-type" evidence="2">
    <location>
        <begin position="15"/>
        <end position="69"/>
    </location>
</feature>
<dbReference type="PANTHER" id="PTHR46797:SF10">
    <property type="entry name" value="BLR1115 PROTEIN"/>
    <property type="match status" value="1"/>
</dbReference>
<dbReference type="InterPro" id="IPR001387">
    <property type="entry name" value="Cro/C1-type_HTH"/>
</dbReference>
<dbReference type="Pfam" id="PF13560">
    <property type="entry name" value="HTH_31"/>
    <property type="match status" value="1"/>
</dbReference>
<evidence type="ECO:0000259" key="2">
    <source>
        <dbReference type="PROSITE" id="PS50943"/>
    </source>
</evidence>
<sequence length="188" mass="21056">MREVHEIERRLAARLAELRAARGWSLDDLAAKTAISRSTLSRIERNEISPTAGLLGRLGVAYERTTSQLLAEVEAESPELLRAGDQPVWRDESTGFTRRMVSPPQAGLRAELVEARLAPGADIRYDEPAVPGLEQHLWMLDGTLELTIGSTKHVLRTGDCLRFRLWDRTHFHNPGVLSARYALTLVRP</sequence>
<dbReference type="InterPro" id="IPR014710">
    <property type="entry name" value="RmlC-like_jellyroll"/>
</dbReference>
<dbReference type="PROSITE" id="PS50943">
    <property type="entry name" value="HTH_CROC1"/>
    <property type="match status" value="1"/>
</dbReference>
<name>A0ABV6QJY9_9ACTN</name>
<gene>
    <name evidence="3" type="ORF">ACFFGN_12825</name>
</gene>
<dbReference type="CDD" id="cd00093">
    <property type="entry name" value="HTH_XRE"/>
    <property type="match status" value="1"/>
</dbReference>
<organism evidence="3 4">
    <name type="scientific">Kribbella deserti</name>
    <dbReference type="NCBI Taxonomy" id="1926257"/>
    <lineage>
        <taxon>Bacteria</taxon>
        <taxon>Bacillati</taxon>
        <taxon>Actinomycetota</taxon>
        <taxon>Actinomycetes</taxon>
        <taxon>Propionibacteriales</taxon>
        <taxon>Kribbellaceae</taxon>
        <taxon>Kribbella</taxon>
    </lineage>
</organism>
<dbReference type="Proteomes" id="UP001589890">
    <property type="component" value="Unassembled WGS sequence"/>
</dbReference>
<evidence type="ECO:0000313" key="4">
    <source>
        <dbReference type="Proteomes" id="UP001589890"/>
    </source>
</evidence>